<feature type="transmembrane region" description="Helical" evidence="1">
    <location>
        <begin position="131"/>
        <end position="152"/>
    </location>
</feature>
<name>A0A7X1FNH8_9SPHN</name>
<dbReference type="Proteomes" id="UP000566813">
    <property type="component" value="Unassembled WGS sequence"/>
</dbReference>
<organism evidence="2 3">
    <name type="scientific">Novosphingobium flavum</name>
    <dbReference type="NCBI Taxonomy" id="1778672"/>
    <lineage>
        <taxon>Bacteria</taxon>
        <taxon>Pseudomonadati</taxon>
        <taxon>Pseudomonadota</taxon>
        <taxon>Alphaproteobacteria</taxon>
        <taxon>Sphingomonadales</taxon>
        <taxon>Sphingomonadaceae</taxon>
        <taxon>Novosphingobium</taxon>
    </lineage>
</organism>
<evidence type="ECO:0000256" key="1">
    <source>
        <dbReference type="SAM" id="Phobius"/>
    </source>
</evidence>
<proteinExistence type="predicted"/>
<evidence type="ECO:0000313" key="2">
    <source>
        <dbReference type="EMBL" id="MBC2664085.1"/>
    </source>
</evidence>
<evidence type="ECO:0000313" key="3">
    <source>
        <dbReference type="Proteomes" id="UP000566813"/>
    </source>
</evidence>
<gene>
    <name evidence="2" type="ORF">H7F51_00985</name>
</gene>
<dbReference type="AlphaFoldDB" id="A0A7X1FNH8"/>
<keyword evidence="1" id="KW-0472">Membrane</keyword>
<feature type="transmembrane region" description="Helical" evidence="1">
    <location>
        <begin position="269"/>
        <end position="295"/>
    </location>
</feature>
<sequence length="296" mass="32589">MASAPASGRAPGGAQAKRQISADHEGFLRHRRFRWLKVALVLCLACIAGYMLIDVKPRPNGGSWYGYTLGTVGALLIVWLSVLGIRKRAMTRGAWSLKAWTSAHVYLGLSLIVVATLHTGFQLGWNVHTLAYVLMMLVIASGIWGVAAYASLPSALSANREELTQEQMIEGIRAIDRQLHDAAQPLGREHSDLVLAALGEDLFGGGLIARLSGTWKRCATARAIERFAFADAQGMGDPAIGRVEKLLIRRKAQLDRLRRQMRLRALLEVWLYVHVPLTVALIAALTAHIVSVFYYW</sequence>
<keyword evidence="1" id="KW-0812">Transmembrane</keyword>
<reference evidence="2 3" key="1">
    <citation type="submission" date="2020-08" db="EMBL/GenBank/DDBJ databases">
        <title>The genome sequence of type strain Novosphingobium flavum NBRC 111647.</title>
        <authorList>
            <person name="Liu Y."/>
        </authorList>
    </citation>
    <scope>NUCLEOTIDE SEQUENCE [LARGE SCALE GENOMIC DNA]</scope>
    <source>
        <strain evidence="2 3">NBRC 111647</strain>
    </source>
</reference>
<evidence type="ECO:0008006" key="4">
    <source>
        <dbReference type="Google" id="ProtNLM"/>
    </source>
</evidence>
<feature type="transmembrane region" description="Helical" evidence="1">
    <location>
        <begin position="35"/>
        <end position="53"/>
    </location>
</feature>
<dbReference type="EMBL" id="JACLAW010000001">
    <property type="protein sequence ID" value="MBC2664085.1"/>
    <property type="molecule type" value="Genomic_DNA"/>
</dbReference>
<protein>
    <recommendedName>
        <fullName evidence="4">Ferric reductase like transmembrane component</fullName>
    </recommendedName>
</protein>
<keyword evidence="1" id="KW-1133">Transmembrane helix</keyword>
<dbReference type="RefSeq" id="WP_185662335.1">
    <property type="nucleotide sequence ID" value="NZ_JACLAW010000001.1"/>
</dbReference>
<feature type="transmembrane region" description="Helical" evidence="1">
    <location>
        <begin position="105"/>
        <end position="125"/>
    </location>
</feature>
<accession>A0A7X1FNH8</accession>
<feature type="transmembrane region" description="Helical" evidence="1">
    <location>
        <begin position="65"/>
        <end position="85"/>
    </location>
</feature>
<keyword evidence="3" id="KW-1185">Reference proteome</keyword>
<comment type="caution">
    <text evidence="2">The sequence shown here is derived from an EMBL/GenBank/DDBJ whole genome shotgun (WGS) entry which is preliminary data.</text>
</comment>